<reference evidence="13 14" key="1">
    <citation type="submission" date="2020-08" db="EMBL/GenBank/DDBJ databases">
        <title>Description of novel Flavobacterium F-392 isolate.</title>
        <authorList>
            <person name="Saticioglu I.B."/>
            <person name="Duman M."/>
            <person name="Altun S."/>
        </authorList>
    </citation>
    <scope>NUCLEOTIDE SEQUENCE [LARGE SCALE GENOMIC DNA]</scope>
    <source>
        <strain evidence="13 14">F-392</strain>
    </source>
</reference>
<evidence type="ECO:0000259" key="10">
    <source>
        <dbReference type="Pfam" id="PF02518"/>
    </source>
</evidence>
<keyword evidence="7" id="KW-0067">ATP-binding</keyword>
<evidence type="ECO:0000256" key="3">
    <source>
        <dbReference type="ARBA" id="ARBA00022553"/>
    </source>
</evidence>
<keyword evidence="6" id="KW-0418">Kinase</keyword>
<evidence type="ECO:0000256" key="4">
    <source>
        <dbReference type="ARBA" id="ARBA00022679"/>
    </source>
</evidence>
<dbReference type="GO" id="GO:0046983">
    <property type="term" value="F:protein dimerization activity"/>
    <property type="evidence" value="ECO:0007669"/>
    <property type="project" value="InterPro"/>
</dbReference>
<dbReference type="InterPro" id="IPR036890">
    <property type="entry name" value="HATPase_C_sf"/>
</dbReference>
<dbReference type="Gene3D" id="3.30.565.10">
    <property type="entry name" value="Histidine kinase-like ATPase, C-terminal domain"/>
    <property type="match status" value="1"/>
</dbReference>
<evidence type="ECO:0000256" key="9">
    <source>
        <dbReference type="SAM" id="Phobius"/>
    </source>
</evidence>
<dbReference type="InterPro" id="IPR003594">
    <property type="entry name" value="HATPase_dom"/>
</dbReference>
<dbReference type="Gene3D" id="2.60.40.10">
    <property type="entry name" value="Immunoglobulins"/>
    <property type="match status" value="1"/>
</dbReference>
<dbReference type="AlphaFoldDB" id="A0A923SEY2"/>
<dbReference type="SUPFAM" id="SSF101898">
    <property type="entry name" value="NHL repeat"/>
    <property type="match status" value="1"/>
</dbReference>
<dbReference type="CDD" id="cd16917">
    <property type="entry name" value="HATPase_UhpB-NarQ-NarX-like"/>
    <property type="match status" value="1"/>
</dbReference>
<dbReference type="Proteomes" id="UP000641454">
    <property type="component" value="Unassembled WGS sequence"/>
</dbReference>
<dbReference type="SUPFAM" id="SSF55874">
    <property type="entry name" value="ATPase domain of HSP90 chaperone/DNA topoisomerase II/histidine kinase"/>
    <property type="match status" value="1"/>
</dbReference>
<dbReference type="InterPro" id="IPR011123">
    <property type="entry name" value="Y_Y_Y"/>
</dbReference>
<feature type="domain" description="Two component regulator three Y" evidence="11">
    <location>
        <begin position="734"/>
        <end position="786"/>
    </location>
</feature>
<evidence type="ECO:0000259" key="11">
    <source>
        <dbReference type="Pfam" id="PF07495"/>
    </source>
</evidence>
<protein>
    <recommendedName>
        <fullName evidence="2">histidine kinase</fullName>
        <ecNumber evidence="2">2.7.13.3</ecNumber>
    </recommendedName>
</protein>
<feature type="domain" description="Histidine kinase/HSP90-like ATPase" evidence="10">
    <location>
        <begin position="943"/>
        <end position="1028"/>
    </location>
</feature>
<evidence type="ECO:0000256" key="2">
    <source>
        <dbReference type="ARBA" id="ARBA00012438"/>
    </source>
</evidence>
<evidence type="ECO:0000259" key="12">
    <source>
        <dbReference type="Pfam" id="PF07730"/>
    </source>
</evidence>
<dbReference type="RefSeq" id="WP_187017717.1">
    <property type="nucleotide sequence ID" value="NZ_JACRUK010000010.1"/>
</dbReference>
<feature type="domain" description="Signal transduction histidine kinase subgroup 3 dimerisation and phosphoacceptor" evidence="12">
    <location>
        <begin position="834"/>
        <end position="898"/>
    </location>
</feature>
<dbReference type="Pfam" id="PF07730">
    <property type="entry name" value="HisKA_3"/>
    <property type="match status" value="1"/>
</dbReference>
<dbReference type="SUPFAM" id="SSF63829">
    <property type="entry name" value="Calcium-dependent phosphotriesterase"/>
    <property type="match status" value="2"/>
</dbReference>
<keyword evidence="9" id="KW-0472">Membrane</keyword>
<dbReference type="InterPro" id="IPR015943">
    <property type="entry name" value="WD40/YVTN_repeat-like_dom_sf"/>
</dbReference>
<organism evidence="13 14">
    <name type="scientific">Flavobacterium muglaense</name>
    <dbReference type="NCBI Taxonomy" id="2764716"/>
    <lineage>
        <taxon>Bacteria</taxon>
        <taxon>Pseudomonadati</taxon>
        <taxon>Bacteroidota</taxon>
        <taxon>Flavobacteriia</taxon>
        <taxon>Flavobacteriales</taxon>
        <taxon>Flavobacteriaceae</taxon>
        <taxon>Flavobacterium</taxon>
    </lineage>
</organism>
<gene>
    <name evidence="13" type="ORF">H8R25_06315</name>
</gene>
<keyword evidence="9" id="KW-1133">Transmembrane helix</keyword>
<accession>A0A923SEY2</accession>
<keyword evidence="4" id="KW-0808">Transferase</keyword>
<feature type="transmembrane region" description="Helical" evidence="9">
    <location>
        <begin position="794"/>
        <end position="814"/>
    </location>
</feature>
<keyword evidence="9" id="KW-0812">Transmembrane</keyword>
<dbReference type="InterPro" id="IPR050482">
    <property type="entry name" value="Sensor_HK_TwoCompSys"/>
</dbReference>
<sequence length="1030" mass="120478">MLIFYILAKNCSIKKHFHILFFTLFCWNFSTGQDVFNTYSTSKLTPDNGLSQGSNYFRFEDSQGFMWLTGNDALNRYDGKTVKVYNLDKYFDHCPKLQQGYGFAEDDQSNIYIGSVRGLYIYHRSQDRFSLQKIFKNNQDDIAMPFAFKEGKIWCFNKEYRLATYDIKTHKTEIITQLKISHLLSVHIYELEGNVFYYHYPFMDKFGNFWFIENKEVLKYNPKTNTSSNPFKDFIRKKDIEFFSSYYDRDTETLYFGTDKGVLLYNLITNRVALIEKIEDKIVKNVFSIAANKDRMILKSNKDIYFINNNKRTICKANLSEKYNLFKSNSFGFDKSNRLWICDDGKGQVIFDFHQKTINKVPNESLDIDYFSNSGVGRFAEFSNNKTVIPINSPNQNNLIVDDRSKNEIRPIYFPIHKELKNFGMLTDFYRKGIWFYEDYLENKKHQKRLFLYHENGKIDNEIIQHNIEDFGFQQDMVFFDNQRLLCAFTKGLYWLFPESKKFVRINVKYNINLFKINQVDKNHLAISYINNDMLLFEVTPDYQLRLIKKILPKIQSFYIQKDLSRNVYWVGSNQGIYLLDKNFNILKVFNANNDLAGTYIYGLLLDNDGNVYCSHQHGLSSIDAKTFQVINFDKNDGIQDWDFNNRAFYKATDGTLFFGGVSGYNSFKPPLRPYSYYKPEVYIDEILVNNSFFNSKRNSNSISQLNLNYDQNNLSIKALVKDLANANSRELIYKLKGIDGQWKHLDNGRSINFNNLAPNKYTLQLGVYDKFTNKEMYQKMILITIFAPFYKTLWFWVLMAFGIIGCFFWAFNIRKFKNQKRKFEQQLALEQQRNRITADLHDDIGATLSSLQINSAVANQLMEKNPLEAHRVLTKIEYQAQNLADKIGDIIWSMKPSKDEFMTMSARIKTFANDILGSTDVNYEIYIDPKIDKKITDITARKNIVLILKEAINNVAKYSKAKILKINLELVENTIHIRIADNGIGFINDETKGNGIGNMQKRVVEIKGEFTITSTINCGTSISITIPCP</sequence>
<dbReference type="Gene3D" id="2.130.10.10">
    <property type="entry name" value="YVTN repeat-like/Quinoprotein amine dehydrogenase"/>
    <property type="match status" value="3"/>
</dbReference>
<keyword evidence="14" id="KW-1185">Reference proteome</keyword>
<dbReference type="Pfam" id="PF07495">
    <property type="entry name" value="Y_Y_Y"/>
    <property type="match status" value="1"/>
</dbReference>
<evidence type="ECO:0000256" key="5">
    <source>
        <dbReference type="ARBA" id="ARBA00022741"/>
    </source>
</evidence>
<dbReference type="Pfam" id="PF02518">
    <property type="entry name" value="HATPase_c"/>
    <property type="match status" value="1"/>
</dbReference>
<keyword evidence="8" id="KW-0902">Two-component regulatory system</keyword>
<dbReference type="GO" id="GO:0005524">
    <property type="term" value="F:ATP binding"/>
    <property type="evidence" value="ECO:0007669"/>
    <property type="project" value="UniProtKB-KW"/>
</dbReference>
<evidence type="ECO:0000256" key="1">
    <source>
        <dbReference type="ARBA" id="ARBA00000085"/>
    </source>
</evidence>
<evidence type="ECO:0000313" key="13">
    <source>
        <dbReference type="EMBL" id="MBC5844047.1"/>
    </source>
</evidence>
<dbReference type="PANTHER" id="PTHR24421:SF10">
    <property type="entry name" value="NITRATE_NITRITE SENSOR PROTEIN NARQ"/>
    <property type="match status" value="1"/>
</dbReference>
<keyword evidence="3" id="KW-0597">Phosphoprotein</keyword>
<dbReference type="EMBL" id="JACRUL010000010">
    <property type="protein sequence ID" value="MBC5844047.1"/>
    <property type="molecule type" value="Genomic_DNA"/>
</dbReference>
<comment type="catalytic activity">
    <reaction evidence="1">
        <text>ATP + protein L-histidine = ADP + protein N-phospho-L-histidine.</text>
        <dbReference type="EC" id="2.7.13.3"/>
    </reaction>
</comment>
<dbReference type="PANTHER" id="PTHR24421">
    <property type="entry name" value="NITRATE/NITRITE SENSOR PROTEIN NARX-RELATED"/>
    <property type="match status" value="1"/>
</dbReference>
<name>A0A923SEY2_9FLAO</name>
<dbReference type="GO" id="GO:0016020">
    <property type="term" value="C:membrane"/>
    <property type="evidence" value="ECO:0007669"/>
    <property type="project" value="InterPro"/>
</dbReference>
<proteinExistence type="predicted"/>
<keyword evidence="5" id="KW-0547">Nucleotide-binding</keyword>
<evidence type="ECO:0000256" key="7">
    <source>
        <dbReference type="ARBA" id="ARBA00022840"/>
    </source>
</evidence>
<comment type="caution">
    <text evidence="13">The sequence shown here is derived from an EMBL/GenBank/DDBJ whole genome shotgun (WGS) entry which is preliminary data.</text>
</comment>
<evidence type="ECO:0000313" key="14">
    <source>
        <dbReference type="Proteomes" id="UP000641454"/>
    </source>
</evidence>
<dbReference type="InterPro" id="IPR011712">
    <property type="entry name" value="Sig_transdc_His_kin_sub3_dim/P"/>
</dbReference>
<dbReference type="EC" id="2.7.13.3" evidence="2"/>
<evidence type="ECO:0000256" key="6">
    <source>
        <dbReference type="ARBA" id="ARBA00022777"/>
    </source>
</evidence>
<dbReference type="GO" id="GO:0000155">
    <property type="term" value="F:phosphorelay sensor kinase activity"/>
    <property type="evidence" value="ECO:0007669"/>
    <property type="project" value="InterPro"/>
</dbReference>
<dbReference type="Gene3D" id="1.20.5.1930">
    <property type="match status" value="1"/>
</dbReference>
<dbReference type="InterPro" id="IPR013783">
    <property type="entry name" value="Ig-like_fold"/>
</dbReference>
<evidence type="ECO:0000256" key="8">
    <source>
        <dbReference type="ARBA" id="ARBA00023012"/>
    </source>
</evidence>